<dbReference type="OrthoDB" id="370725at2"/>
<keyword evidence="4" id="KW-0233">DNA recombination</keyword>
<evidence type="ECO:0000256" key="3">
    <source>
        <dbReference type="ARBA" id="ARBA00023054"/>
    </source>
</evidence>
<keyword evidence="3 5" id="KW-0175">Coiled coil</keyword>
<feature type="region of interest" description="Disordered" evidence="6">
    <location>
        <begin position="448"/>
        <end position="480"/>
    </location>
</feature>
<evidence type="ECO:0000256" key="6">
    <source>
        <dbReference type="SAM" id="MobiDB-lite"/>
    </source>
</evidence>
<accession>A0A1Z2XHU2</accession>
<dbReference type="EMBL" id="CP015402">
    <property type="protein sequence ID" value="ANU63907.1"/>
    <property type="molecule type" value="Genomic_DNA"/>
</dbReference>
<proteinExistence type="inferred from homology"/>
<gene>
    <name evidence="7" type="ORF">A4V02_09325</name>
</gene>
<evidence type="ECO:0000313" key="8">
    <source>
        <dbReference type="Proteomes" id="UP000186351"/>
    </source>
</evidence>
<dbReference type="GO" id="GO:0006310">
    <property type="term" value="P:DNA recombination"/>
    <property type="evidence" value="ECO:0007669"/>
    <property type="project" value="UniProtKB-KW"/>
</dbReference>
<feature type="compositionally biased region" description="Low complexity" evidence="6">
    <location>
        <begin position="463"/>
        <end position="480"/>
    </location>
</feature>
<evidence type="ECO:0000256" key="5">
    <source>
        <dbReference type="SAM" id="Coils"/>
    </source>
</evidence>
<organism evidence="7 8">
    <name type="scientific">Muribaculum intestinale</name>
    <dbReference type="NCBI Taxonomy" id="1796646"/>
    <lineage>
        <taxon>Bacteria</taxon>
        <taxon>Pseudomonadati</taxon>
        <taxon>Bacteroidota</taxon>
        <taxon>Bacteroidia</taxon>
        <taxon>Bacteroidales</taxon>
        <taxon>Muribaculaceae</taxon>
        <taxon>Muribaculum</taxon>
    </lineage>
</organism>
<dbReference type="GeneID" id="65537068"/>
<name>A0A1B1SAT9_9BACT</name>
<evidence type="ECO:0000313" key="7">
    <source>
        <dbReference type="EMBL" id="ANU63907.1"/>
    </source>
</evidence>
<sequence>MLTYLIFLVTGMAAGLVIGHLWGHGKAVAQRNAILLAKAEAETTHAREIAELRAEAGRAEAAAESRIRALEAEKAMLDTRLADDRASHAREIEQRDAMMKAAEQQASERAAQFREQLDMAREQLKTTAADLLAARTADLNRANVRDIDNVLQPLRQHIKEMKEAMDASRDINIRNTASLHQAISDIMERTAGIGAEADKLARALRHENKTQGNWGEVILSELLDSQGLKRGINYEVQSTIVDKNGRPVLNETTDKRMIPDVILHYSDNKDLIIDAKVSLSAYLDYTGAESEEAREDALRRHVKSIRAHVKELAAKDYRRYILHPRQSLDYVIMFVPNEAALQLAMSVEPTLWRDAMKEGVFISGECNLTAALRIIHLAWRQEVQAQSQRKVFEEANLLIGRVGDFYKTFTDIGARIDKAKEAFTDSANKLINGRQSLMVPARRLRDMGAKEKAGAPLPEPESESLLTELTDTTSLPTADT</sequence>
<dbReference type="KEGG" id="pary:A4V02_09325"/>
<dbReference type="PANTHER" id="PTHR30563">
    <property type="entry name" value="DNA RECOMBINATION PROTEIN RMUC"/>
    <property type="match status" value="1"/>
</dbReference>
<reference evidence="8" key="1">
    <citation type="submission" date="2016-04" db="EMBL/GenBank/DDBJ databases">
        <title>Complete Genome Sequences of Twelve Strains of a Stable Defined Moderately Diverse Mouse Microbiota 2 (sDMDMm2).</title>
        <authorList>
            <person name="Uchimura Y."/>
            <person name="Wyss M."/>
            <person name="Brugiroux S."/>
            <person name="Limenitakis J.P."/>
            <person name="Stecher B."/>
            <person name="McCoy K.D."/>
            <person name="Macpherson A.J."/>
        </authorList>
    </citation>
    <scope>NUCLEOTIDE SEQUENCE [LARGE SCALE GENOMIC DNA]</scope>
    <source>
        <strain evidence="8">YL27</strain>
    </source>
</reference>
<comment type="function">
    <text evidence="1">Involved in DNA recombination.</text>
</comment>
<dbReference type="RefSeq" id="WP_068961205.1">
    <property type="nucleotide sequence ID" value="NZ_CAJTAP010000003.1"/>
</dbReference>
<protein>
    <recommendedName>
        <fullName evidence="9">DNA recombination protein RmuC</fullName>
    </recommendedName>
</protein>
<evidence type="ECO:0000256" key="4">
    <source>
        <dbReference type="ARBA" id="ARBA00023172"/>
    </source>
</evidence>
<dbReference type="Pfam" id="PF02646">
    <property type="entry name" value="RmuC"/>
    <property type="match status" value="1"/>
</dbReference>
<dbReference type="STRING" id="1796646.A4V02_09325"/>
<accession>A0A1B1SAT9</accession>
<comment type="similarity">
    <text evidence="2">Belongs to the RmuC family.</text>
</comment>
<evidence type="ECO:0000256" key="1">
    <source>
        <dbReference type="ARBA" id="ARBA00003416"/>
    </source>
</evidence>
<dbReference type="Proteomes" id="UP000186351">
    <property type="component" value="Chromosome"/>
</dbReference>
<feature type="coiled-coil region" evidence="5">
    <location>
        <begin position="53"/>
        <end position="130"/>
    </location>
</feature>
<evidence type="ECO:0008006" key="9">
    <source>
        <dbReference type="Google" id="ProtNLM"/>
    </source>
</evidence>
<evidence type="ECO:0000256" key="2">
    <source>
        <dbReference type="ARBA" id="ARBA00009840"/>
    </source>
</evidence>
<keyword evidence="8" id="KW-1185">Reference proteome</keyword>
<dbReference type="AlphaFoldDB" id="A0A1B1SAT9"/>
<dbReference type="InterPro" id="IPR003798">
    <property type="entry name" value="DNA_recombination_RmuC"/>
</dbReference>
<dbReference type="PANTHER" id="PTHR30563:SF0">
    <property type="entry name" value="DNA RECOMBINATION PROTEIN RMUC"/>
    <property type="match status" value="1"/>
</dbReference>